<evidence type="ECO:0000256" key="10">
    <source>
        <dbReference type="RuleBase" id="RU369019"/>
    </source>
</evidence>
<keyword evidence="8 10" id="KW-1133">Transmembrane helix</keyword>
<dbReference type="InterPro" id="IPR015943">
    <property type="entry name" value="WD40/YVTN_repeat-like_dom_sf"/>
</dbReference>
<feature type="transmembrane region" description="Helical" evidence="10">
    <location>
        <begin position="462"/>
        <end position="484"/>
    </location>
</feature>
<evidence type="ECO:0000313" key="13">
    <source>
        <dbReference type="Proteomes" id="UP000799441"/>
    </source>
</evidence>
<keyword evidence="9 10" id="KW-0472">Membrane</keyword>
<keyword evidence="5 10" id="KW-0256">Endoplasmic reticulum</keyword>
<dbReference type="GO" id="GO:0006888">
    <property type="term" value="P:endoplasmic reticulum to Golgi vesicle-mediated transport"/>
    <property type="evidence" value="ECO:0007669"/>
    <property type="project" value="UniProtKB-UniRule"/>
</dbReference>
<evidence type="ECO:0000256" key="3">
    <source>
        <dbReference type="ARBA" id="ARBA00022692"/>
    </source>
</evidence>
<dbReference type="EMBL" id="MU003798">
    <property type="protein sequence ID" value="KAF2720567.1"/>
    <property type="molecule type" value="Genomic_DNA"/>
</dbReference>
<keyword evidence="4 10" id="KW-0677">Repeat</keyword>
<feature type="region of interest" description="Disordered" evidence="11">
    <location>
        <begin position="111"/>
        <end position="131"/>
    </location>
</feature>
<dbReference type="PANTHER" id="PTHR23284">
    <property type="entry name" value="PROLACTIN REGULATORY ELEMENT BINDING PROTEIN"/>
    <property type="match status" value="1"/>
</dbReference>
<dbReference type="PANTHER" id="PTHR23284:SF0">
    <property type="entry name" value="PROLACTIN REGULATORY ELEMENT-BINDING PROTEIN"/>
    <property type="match status" value="1"/>
</dbReference>
<dbReference type="GO" id="GO:0005085">
    <property type="term" value="F:guanyl-nucleotide exchange factor activity"/>
    <property type="evidence" value="ECO:0007669"/>
    <property type="project" value="InterPro"/>
</dbReference>
<keyword evidence="3 10" id="KW-0812">Transmembrane</keyword>
<dbReference type="Gene3D" id="2.130.10.10">
    <property type="entry name" value="YVTN repeat-like/Quinoprotein amine dehydrogenase"/>
    <property type="match status" value="1"/>
</dbReference>
<evidence type="ECO:0000256" key="1">
    <source>
        <dbReference type="ARBA" id="ARBA00022448"/>
    </source>
</evidence>
<dbReference type="AlphaFoldDB" id="A0A9P4ULW1"/>
<reference evidence="12" key="1">
    <citation type="journal article" date="2020" name="Stud. Mycol.">
        <title>101 Dothideomycetes genomes: a test case for predicting lifestyles and emergence of pathogens.</title>
        <authorList>
            <person name="Haridas S."/>
            <person name="Albert R."/>
            <person name="Binder M."/>
            <person name="Bloem J."/>
            <person name="Labutti K."/>
            <person name="Salamov A."/>
            <person name="Andreopoulos B."/>
            <person name="Baker S."/>
            <person name="Barry K."/>
            <person name="Bills G."/>
            <person name="Bluhm B."/>
            <person name="Cannon C."/>
            <person name="Castanera R."/>
            <person name="Culley D."/>
            <person name="Daum C."/>
            <person name="Ezra D."/>
            <person name="Gonzalez J."/>
            <person name="Henrissat B."/>
            <person name="Kuo A."/>
            <person name="Liang C."/>
            <person name="Lipzen A."/>
            <person name="Lutzoni F."/>
            <person name="Magnuson J."/>
            <person name="Mondo S."/>
            <person name="Nolan M."/>
            <person name="Ohm R."/>
            <person name="Pangilinan J."/>
            <person name="Park H.-J."/>
            <person name="Ramirez L."/>
            <person name="Alfaro M."/>
            <person name="Sun H."/>
            <person name="Tritt A."/>
            <person name="Yoshinaga Y."/>
            <person name="Zwiers L.-H."/>
            <person name="Turgeon B."/>
            <person name="Goodwin S."/>
            <person name="Spatafora J."/>
            <person name="Crous P."/>
            <person name="Grigoriev I."/>
        </authorList>
    </citation>
    <scope>NUCLEOTIDE SEQUENCE</scope>
    <source>
        <strain evidence="12">CBS 116435</strain>
    </source>
</reference>
<keyword evidence="1 10" id="KW-0813">Transport</keyword>
<comment type="function">
    <text evidence="10">Guanine nucleotide-exchange factor (GEF) required for the formation or budding of transport vesicles from the ER.</text>
</comment>
<evidence type="ECO:0000256" key="8">
    <source>
        <dbReference type="ARBA" id="ARBA00022989"/>
    </source>
</evidence>
<evidence type="ECO:0000256" key="5">
    <source>
        <dbReference type="ARBA" id="ARBA00022824"/>
    </source>
</evidence>
<dbReference type="GO" id="GO:0015031">
    <property type="term" value="P:protein transport"/>
    <property type="evidence" value="ECO:0007669"/>
    <property type="project" value="UniProtKB-KW"/>
</dbReference>
<evidence type="ECO:0000256" key="2">
    <source>
        <dbReference type="ARBA" id="ARBA00022574"/>
    </source>
</evidence>
<evidence type="ECO:0000256" key="6">
    <source>
        <dbReference type="ARBA" id="ARBA00022892"/>
    </source>
</evidence>
<dbReference type="GO" id="GO:0005789">
    <property type="term" value="C:endoplasmic reticulum membrane"/>
    <property type="evidence" value="ECO:0007669"/>
    <property type="project" value="UniProtKB-SubCell"/>
</dbReference>
<dbReference type="OrthoDB" id="16538at2759"/>
<keyword evidence="6" id="KW-0931">ER-Golgi transport</keyword>
<organism evidence="12 13">
    <name type="scientific">Polychaeton citri CBS 116435</name>
    <dbReference type="NCBI Taxonomy" id="1314669"/>
    <lineage>
        <taxon>Eukaryota</taxon>
        <taxon>Fungi</taxon>
        <taxon>Dikarya</taxon>
        <taxon>Ascomycota</taxon>
        <taxon>Pezizomycotina</taxon>
        <taxon>Dothideomycetes</taxon>
        <taxon>Dothideomycetidae</taxon>
        <taxon>Capnodiales</taxon>
        <taxon>Capnodiaceae</taxon>
        <taxon>Polychaeton</taxon>
    </lineage>
</organism>
<keyword evidence="7 10" id="KW-0653">Protein transport</keyword>
<accession>A0A9P4ULW1</accession>
<dbReference type="Proteomes" id="UP000799441">
    <property type="component" value="Unassembled WGS sequence"/>
</dbReference>
<dbReference type="GO" id="GO:0003400">
    <property type="term" value="P:regulation of COPII vesicle coating"/>
    <property type="evidence" value="ECO:0007669"/>
    <property type="project" value="UniProtKB-UniRule"/>
</dbReference>
<keyword evidence="2 10" id="KW-0853">WD repeat</keyword>
<evidence type="ECO:0000256" key="11">
    <source>
        <dbReference type="SAM" id="MobiDB-lite"/>
    </source>
</evidence>
<evidence type="ECO:0000256" key="9">
    <source>
        <dbReference type="ARBA" id="ARBA00023136"/>
    </source>
</evidence>
<evidence type="ECO:0000256" key="4">
    <source>
        <dbReference type="ARBA" id="ARBA00022737"/>
    </source>
</evidence>
<name>A0A9P4ULW1_9PEZI</name>
<sequence>MAPPVSFTKTSLPYPIFAADFDPYNRGYLIVGGGGGESKTGVPNQISVLDISNRASTESVAEIELSRNEDSVQSLANLSTPDGLIIFAGVNSSRADQDKGTNEHLRSFSIKYPPRKKQKTDGSAATDDEKHSSIDLLGKRSVFRACGPKLDTYQRLLKLSPARRREGGGKRIGAIATGFAGDRSEIVVFNATVSTPGTQDIICRIDLPAGTEAEDLDITDTQEGAFSLVYCTSYSIHEQTIEYDFDTRKAKLTPKGSRRVFQIPEKERGVVQKDKFRALRFLDPENVIALINKANKQGAVLQTYHLYPTGPASLLNHLDKTMPSRIKQASGLDVALLDTDKKGNRQVVVAVAGQDISVEVLTSNFSGITSSYAPLKRCIVLKDVHDHQMTKILFAPFHSPARKEFPPDWTTGHPGPQYLRLASTSYGNTVVVDTFPLQPLEPSNRDTRYVLVHPSSIDWGRLLFMGLLSFIVIVIAIVAQNMLYPSATTSSKIFSLDALLDSSLGSRIAPIAQKFAPRREVASQAASVVSTSIPSAIPGSERLRSLLQQQQELHEEGIPQAVVLKETGGSDVEHQVHSNVETALEQDVTAKHWHQLSEEQKGKWKDRLANAGHWMEHEGEAVLKGVLFSEYAGLVGQLVADF</sequence>
<gene>
    <name evidence="12" type="ORF">K431DRAFT_226198</name>
</gene>
<keyword evidence="13" id="KW-1185">Reference proteome</keyword>
<evidence type="ECO:0000313" key="12">
    <source>
        <dbReference type="EMBL" id="KAF2720567.1"/>
    </source>
</evidence>
<proteinExistence type="inferred from homology"/>
<comment type="caution">
    <text evidence="12">The sequence shown here is derived from an EMBL/GenBank/DDBJ whole genome shotgun (WGS) entry which is preliminary data.</text>
</comment>
<evidence type="ECO:0000256" key="7">
    <source>
        <dbReference type="ARBA" id="ARBA00022927"/>
    </source>
</evidence>
<comment type="similarity">
    <text evidence="10">Belongs to the WD repeat SEC12 family.</text>
</comment>
<protein>
    <recommendedName>
        <fullName evidence="10">Guanine nucleotide-exchange factor SEC12</fullName>
    </recommendedName>
</protein>
<comment type="subcellular location">
    <subcellularLocation>
        <location evidence="10">Endoplasmic reticulum membrane</location>
        <topology evidence="10">Single-pass type II membrane protein</topology>
    </subcellularLocation>
    <subcellularLocation>
        <location evidence="10">Golgi apparatus membrane</location>
        <topology evidence="10">Single-pass type II membrane protein</topology>
    </subcellularLocation>
</comment>
<dbReference type="GO" id="GO:0000139">
    <property type="term" value="C:Golgi membrane"/>
    <property type="evidence" value="ECO:0007669"/>
    <property type="project" value="UniProtKB-SubCell"/>
</dbReference>
<dbReference type="InterPro" id="IPR045260">
    <property type="entry name" value="Sec12-like"/>
</dbReference>